<evidence type="ECO:0000256" key="6">
    <source>
        <dbReference type="ARBA" id="ARBA00022723"/>
    </source>
</evidence>
<evidence type="ECO:0000256" key="7">
    <source>
        <dbReference type="ARBA" id="ARBA00022898"/>
    </source>
</evidence>
<accession>A0A1N6G3C8</accession>
<dbReference type="InterPro" id="IPR058240">
    <property type="entry name" value="rSAM_sf"/>
</dbReference>
<comment type="cofactor">
    <cofactor evidence="2">
        <name>[4Fe-4S] cluster</name>
        <dbReference type="ChEBI" id="CHEBI:49883"/>
    </cofactor>
</comment>
<dbReference type="InterPro" id="IPR013785">
    <property type="entry name" value="Aldolase_TIM"/>
</dbReference>
<dbReference type="PANTHER" id="PTHR30538">
    <property type="entry name" value="LYSINE 2,3-AMINOMUTASE-RELATED"/>
    <property type="match status" value="1"/>
</dbReference>
<evidence type="ECO:0000256" key="10">
    <source>
        <dbReference type="PIRSR" id="PIRSR603739-50"/>
    </source>
</evidence>
<dbReference type="GO" id="GO:0003824">
    <property type="term" value="F:catalytic activity"/>
    <property type="evidence" value="ECO:0007669"/>
    <property type="project" value="InterPro"/>
</dbReference>
<keyword evidence="5" id="KW-0949">S-adenosyl-L-methionine</keyword>
<evidence type="ECO:0000313" key="11">
    <source>
        <dbReference type="EMBL" id="SIO02013.1"/>
    </source>
</evidence>
<evidence type="ECO:0000256" key="4">
    <source>
        <dbReference type="ARBA" id="ARBA00022485"/>
    </source>
</evidence>
<keyword evidence="4" id="KW-0004">4Fe-4S</keyword>
<dbReference type="AlphaFoldDB" id="A0A1N6G3C8"/>
<dbReference type="eggNOG" id="COG1509">
    <property type="taxonomic scope" value="Bacteria"/>
</dbReference>
<dbReference type="STRING" id="44575.SAMN05216419_100577"/>
<gene>
    <name evidence="11" type="ORF">SAMN02743940_0530</name>
</gene>
<keyword evidence="7 10" id="KW-0663">Pyridoxal phosphate</keyword>
<dbReference type="PANTHER" id="PTHR30538:SF0">
    <property type="entry name" value="L-LYSINE 2,3-AMINOMUTASE AQ_1632-RELATED"/>
    <property type="match status" value="1"/>
</dbReference>
<dbReference type="GO" id="GO:0046872">
    <property type="term" value="F:metal ion binding"/>
    <property type="evidence" value="ECO:0007669"/>
    <property type="project" value="UniProtKB-KW"/>
</dbReference>
<proteinExistence type="inferred from homology"/>
<evidence type="ECO:0000256" key="2">
    <source>
        <dbReference type="ARBA" id="ARBA00001966"/>
    </source>
</evidence>
<dbReference type="SFLD" id="SFLDG01070">
    <property type="entry name" value="PLP-dependent"/>
    <property type="match status" value="1"/>
</dbReference>
<organism evidence="11 12">
    <name type="scientific">Nitrosomonas cryotolerans ATCC 49181</name>
    <dbReference type="NCBI Taxonomy" id="1131553"/>
    <lineage>
        <taxon>Bacteria</taxon>
        <taxon>Pseudomonadati</taxon>
        <taxon>Pseudomonadota</taxon>
        <taxon>Betaproteobacteria</taxon>
        <taxon>Nitrosomonadales</taxon>
        <taxon>Nitrosomonadaceae</taxon>
        <taxon>Nitrosomonas</taxon>
    </lineage>
</organism>
<keyword evidence="6" id="KW-0479">Metal-binding</keyword>
<dbReference type="InterPro" id="IPR003739">
    <property type="entry name" value="Lys_aminomutase/Glu_NH3_mut"/>
</dbReference>
<reference evidence="11 12" key="1">
    <citation type="submission" date="2016-12" db="EMBL/GenBank/DDBJ databases">
        <authorList>
            <person name="Song W.-J."/>
            <person name="Kurnit D.M."/>
        </authorList>
    </citation>
    <scope>NUCLEOTIDE SEQUENCE [LARGE SCALE GENOMIC DNA]</scope>
    <source>
        <strain evidence="11 12">ATCC 49181</strain>
    </source>
</reference>
<dbReference type="RefSeq" id="WP_028460884.1">
    <property type="nucleotide sequence ID" value="NZ_FSRO01000001.1"/>
</dbReference>
<dbReference type="SUPFAM" id="SSF102114">
    <property type="entry name" value="Radical SAM enzymes"/>
    <property type="match status" value="1"/>
</dbReference>
<feature type="modified residue" description="N6-(pyridoxal phosphate)lysine" evidence="10">
    <location>
        <position position="388"/>
    </location>
</feature>
<evidence type="ECO:0000256" key="9">
    <source>
        <dbReference type="ARBA" id="ARBA00023014"/>
    </source>
</evidence>
<dbReference type="GO" id="GO:0051539">
    <property type="term" value="F:4 iron, 4 sulfur cluster binding"/>
    <property type="evidence" value="ECO:0007669"/>
    <property type="project" value="UniProtKB-KW"/>
</dbReference>
<comment type="cofactor">
    <cofactor evidence="1 10">
        <name>pyridoxal 5'-phosphate</name>
        <dbReference type="ChEBI" id="CHEBI:597326"/>
    </cofactor>
</comment>
<evidence type="ECO:0000313" key="12">
    <source>
        <dbReference type="Proteomes" id="UP000185062"/>
    </source>
</evidence>
<keyword evidence="12" id="KW-1185">Reference proteome</keyword>
<keyword evidence="9" id="KW-0411">Iron-sulfur</keyword>
<protein>
    <submittedName>
        <fullName evidence="11">L-lysine 2,3-aminomutase</fullName>
    </submittedName>
</protein>
<dbReference type="SFLD" id="SFLDS00029">
    <property type="entry name" value="Radical_SAM"/>
    <property type="match status" value="1"/>
</dbReference>
<sequence length="463" mass="54138">MTPVIQFIKKQIVSEQSNNKPVRFQVYTEHQLEKIEALQQLPEQQRFEMKVVAKILPFRVNEYVIDNLIDWNNIPDDPIFQLVFPQKGMLSEADFAQMATLLRRGADRHLIQQTVHEIRQRLNPHPAGQLSLNVPREENERMEGIQHKYRETVLFFPSQGQVCHSFCSFCFRWAQFIGDKELRFSNKEAMQLYRYLSRHESISDLLITGGDPMVMKTDHLANYLEPLLTPELAHIQTIRIGTKSLSFWPQRFVHDADAGELLTLLKRMVQSGKHVAIMAHYNHWREMTTPIAQEAIRRLRETGAVIRTQSPLLNTINNDPAIWARMWREQVRLGMVPYYMFVERDTGARHYFEVPLARAWDVYRKAMQQVSGLGRTVRGPSMSAGPGKVEIQGVTHINKEKVFVLRFVQGRNPDWVQQPFFAKYDAEATWLDQLKPAFGESRFFFQDEYDAMCEEKINPRTYV</sequence>
<comment type="similarity">
    <text evidence="3">Belongs to the radical SAM superfamily. KamA family.</text>
</comment>
<evidence type="ECO:0000256" key="8">
    <source>
        <dbReference type="ARBA" id="ARBA00023004"/>
    </source>
</evidence>
<dbReference type="EMBL" id="FSRO01000001">
    <property type="protein sequence ID" value="SIO02013.1"/>
    <property type="molecule type" value="Genomic_DNA"/>
</dbReference>
<dbReference type="Proteomes" id="UP000185062">
    <property type="component" value="Unassembled WGS sequence"/>
</dbReference>
<keyword evidence="8" id="KW-0408">Iron</keyword>
<dbReference type="Gene3D" id="3.20.20.70">
    <property type="entry name" value="Aldolase class I"/>
    <property type="match status" value="1"/>
</dbReference>
<evidence type="ECO:0000256" key="5">
    <source>
        <dbReference type="ARBA" id="ARBA00022691"/>
    </source>
</evidence>
<evidence type="ECO:0000256" key="1">
    <source>
        <dbReference type="ARBA" id="ARBA00001933"/>
    </source>
</evidence>
<name>A0A1N6G3C8_9PROT</name>
<evidence type="ECO:0000256" key="3">
    <source>
        <dbReference type="ARBA" id="ARBA00008703"/>
    </source>
</evidence>
<dbReference type="InterPro" id="IPR007197">
    <property type="entry name" value="rSAM"/>
</dbReference>